<proteinExistence type="predicted"/>
<organism evidence="1">
    <name type="scientific">Rhizophora mucronata</name>
    <name type="common">Asiatic mangrove</name>
    <dbReference type="NCBI Taxonomy" id="61149"/>
    <lineage>
        <taxon>Eukaryota</taxon>
        <taxon>Viridiplantae</taxon>
        <taxon>Streptophyta</taxon>
        <taxon>Embryophyta</taxon>
        <taxon>Tracheophyta</taxon>
        <taxon>Spermatophyta</taxon>
        <taxon>Magnoliopsida</taxon>
        <taxon>eudicotyledons</taxon>
        <taxon>Gunneridae</taxon>
        <taxon>Pentapetalae</taxon>
        <taxon>rosids</taxon>
        <taxon>fabids</taxon>
        <taxon>Malpighiales</taxon>
        <taxon>Rhizophoraceae</taxon>
        <taxon>Rhizophora</taxon>
    </lineage>
</organism>
<sequence>MRGYFSEMTIQFVYGERPASN</sequence>
<name>A0A2P2QQ84_RHIMU</name>
<reference evidence="1" key="1">
    <citation type="submission" date="2018-02" db="EMBL/GenBank/DDBJ databases">
        <title>Rhizophora mucronata_Transcriptome.</title>
        <authorList>
            <person name="Meera S.P."/>
            <person name="Sreeshan A."/>
            <person name="Augustine A."/>
        </authorList>
    </citation>
    <scope>NUCLEOTIDE SEQUENCE</scope>
    <source>
        <tissue evidence="1">Leaf</tissue>
    </source>
</reference>
<accession>A0A2P2QQ84</accession>
<dbReference type="AlphaFoldDB" id="A0A2P2QQ84"/>
<dbReference type="EMBL" id="GGEC01088666">
    <property type="protein sequence ID" value="MBX69150.1"/>
    <property type="molecule type" value="Transcribed_RNA"/>
</dbReference>
<evidence type="ECO:0000313" key="1">
    <source>
        <dbReference type="EMBL" id="MBX69150.1"/>
    </source>
</evidence>
<protein>
    <submittedName>
        <fullName evidence="1">Uncharacterized protein</fullName>
    </submittedName>
</protein>